<feature type="transmembrane region" description="Helical" evidence="1">
    <location>
        <begin position="164"/>
        <end position="182"/>
    </location>
</feature>
<comment type="caution">
    <text evidence="4">The sequence shown here is derived from an EMBL/GenBank/DDBJ whole genome shotgun (WGS) entry which is preliminary data.</text>
</comment>
<dbReference type="InterPro" id="IPR043968">
    <property type="entry name" value="SGNH"/>
</dbReference>
<name>A0A1X3HER0_9BRAD</name>
<keyword evidence="1" id="KW-0812">Transmembrane</keyword>
<dbReference type="GO" id="GO:0009103">
    <property type="term" value="P:lipopolysaccharide biosynthetic process"/>
    <property type="evidence" value="ECO:0007669"/>
    <property type="project" value="TreeGrafter"/>
</dbReference>
<feature type="transmembrane region" description="Helical" evidence="1">
    <location>
        <begin position="306"/>
        <end position="324"/>
    </location>
</feature>
<feature type="transmembrane region" description="Helical" evidence="1">
    <location>
        <begin position="273"/>
        <end position="294"/>
    </location>
</feature>
<evidence type="ECO:0000259" key="2">
    <source>
        <dbReference type="Pfam" id="PF01757"/>
    </source>
</evidence>
<dbReference type="GO" id="GO:0016020">
    <property type="term" value="C:membrane"/>
    <property type="evidence" value="ECO:0007669"/>
    <property type="project" value="TreeGrafter"/>
</dbReference>
<feature type="transmembrane region" description="Helical" evidence="1">
    <location>
        <begin position="73"/>
        <end position="92"/>
    </location>
</feature>
<feature type="transmembrane region" description="Helical" evidence="1">
    <location>
        <begin position="12"/>
        <end position="29"/>
    </location>
</feature>
<organism evidence="4 5">
    <name type="scientific">Bradyrhizobium canariense</name>
    <dbReference type="NCBI Taxonomy" id="255045"/>
    <lineage>
        <taxon>Bacteria</taxon>
        <taxon>Pseudomonadati</taxon>
        <taxon>Pseudomonadota</taxon>
        <taxon>Alphaproteobacteria</taxon>
        <taxon>Hyphomicrobiales</taxon>
        <taxon>Nitrobacteraceae</taxon>
        <taxon>Bradyrhizobium</taxon>
    </lineage>
</organism>
<feature type="domain" description="Acyltransferase 3" evidence="2">
    <location>
        <begin position="10"/>
        <end position="322"/>
    </location>
</feature>
<evidence type="ECO:0000313" key="4">
    <source>
        <dbReference type="EMBL" id="OSJ18261.1"/>
    </source>
</evidence>
<dbReference type="InterPro" id="IPR002656">
    <property type="entry name" value="Acyl_transf_3_dom"/>
</dbReference>
<dbReference type="AlphaFoldDB" id="A0A1X3HER0"/>
<dbReference type="SUPFAM" id="SSF52266">
    <property type="entry name" value="SGNH hydrolase"/>
    <property type="match status" value="1"/>
</dbReference>
<reference evidence="4 5" key="1">
    <citation type="submission" date="2017-03" db="EMBL/GenBank/DDBJ databases">
        <title>Whole genome sequences of fourteen strains of Bradyrhizobium canariense and one strain of Bradyrhizobium japonicum isolated from Lupinus (Papilionoideae: Genisteae) species in Algeria.</title>
        <authorList>
            <person name="Crovadore J."/>
            <person name="Chekireb D."/>
            <person name="Brachmann A."/>
            <person name="Chablais R."/>
            <person name="Cochard B."/>
            <person name="Lefort F."/>
        </authorList>
    </citation>
    <scope>NUCLEOTIDE SEQUENCE [LARGE SCALE GENOMIC DNA]</scope>
    <source>
        <strain evidence="4 5">UBMA195</strain>
    </source>
</reference>
<dbReference type="PANTHER" id="PTHR23028:SF53">
    <property type="entry name" value="ACYL_TRANSF_3 DOMAIN-CONTAINING PROTEIN"/>
    <property type="match status" value="1"/>
</dbReference>
<evidence type="ECO:0000259" key="3">
    <source>
        <dbReference type="Pfam" id="PF19040"/>
    </source>
</evidence>
<dbReference type="PANTHER" id="PTHR23028">
    <property type="entry name" value="ACETYLTRANSFERASE"/>
    <property type="match status" value="1"/>
</dbReference>
<evidence type="ECO:0000256" key="1">
    <source>
        <dbReference type="SAM" id="Phobius"/>
    </source>
</evidence>
<feature type="domain" description="SGNH" evidence="3">
    <location>
        <begin position="395"/>
        <end position="599"/>
    </location>
</feature>
<dbReference type="EMBL" id="NAFI01000132">
    <property type="protein sequence ID" value="OSJ18261.1"/>
    <property type="molecule type" value="Genomic_DNA"/>
</dbReference>
<proteinExistence type="predicted"/>
<dbReference type="OrthoDB" id="9796461at2"/>
<protein>
    <recommendedName>
        <fullName evidence="6">Acyltransferase</fullName>
    </recommendedName>
</protein>
<dbReference type="Pfam" id="PF01757">
    <property type="entry name" value="Acyl_transf_3"/>
    <property type="match status" value="1"/>
</dbReference>
<evidence type="ECO:0000313" key="5">
    <source>
        <dbReference type="Proteomes" id="UP000193553"/>
    </source>
</evidence>
<dbReference type="RefSeq" id="WP_085357410.1">
    <property type="nucleotide sequence ID" value="NZ_NAFD01000140.1"/>
</dbReference>
<keyword evidence="1" id="KW-0472">Membrane</keyword>
<dbReference type="GO" id="GO:0016747">
    <property type="term" value="F:acyltransferase activity, transferring groups other than amino-acyl groups"/>
    <property type="evidence" value="ECO:0007669"/>
    <property type="project" value="InterPro"/>
</dbReference>
<sequence length="611" mass="65550">MKPSENYRPDIDGLRAVSILLVVGYHAHPWMLSGGFVGVDIFFVISGFLITRILLAPGGFSLSTFYGRRIKRIFPALITVLLATYALGWALLLPSELRLLGENIAASVLFVSNLLQLGQAGYFAPLAAENPLLHLWSLGVEEQFYIFWPLALGLMVHSLHRRQIIVGLIGVSLAAGLVLAWTNPDWAFYAPVPRAWELLIGGLVAEANLLKKDSSNLLSAAGVGAILASALLFDKSMPFPGALALLPVLGAAVVIATPNAVVNRLLLSSRPAVLLGVISYPLYLWHWPLLAYLGIVRHGVPNFLEIWAAVVAAIVLSILTYRFVEWPVRHARNVVPGLSMTLALVGVIGVATILSAGFVSRFPEELQAIAAVRTDDNPAFKDHCFLEAPGSSFDMSCIEQGDGPLLLLWGDSNAAALFPAIAKAAKSASFRVARFSAPGCAPILEAGPNASCKQSNETAFGLIKASHPDIVVLHAMWGFDNDLDKLGGTIATLRKTGVSRVVIIGPSPVWKRTLPHAIVNHYRFSHEVPDRLGSGVSGPAEDNLMTRFSKSAGVEYVSVRNVLCDQRQECLVRTPNGDVVASDTIHLTSSGAKLVLDAIGPYLVSAPAPTR</sequence>
<feature type="transmembrane region" description="Helical" evidence="1">
    <location>
        <begin position="41"/>
        <end position="66"/>
    </location>
</feature>
<dbReference type="Proteomes" id="UP000193553">
    <property type="component" value="Unassembled WGS sequence"/>
</dbReference>
<accession>A0A1X3HER0</accession>
<dbReference type="Pfam" id="PF19040">
    <property type="entry name" value="SGNH"/>
    <property type="match status" value="1"/>
</dbReference>
<feature type="transmembrane region" description="Helical" evidence="1">
    <location>
        <begin position="239"/>
        <end position="261"/>
    </location>
</feature>
<dbReference type="InterPro" id="IPR050879">
    <property type="entry name" value="Acyltransferase_3"/>
</dbReference>
<evidence type="ECO:0008006" key="6">
    <source>
        <dbReference type="Google" id="ProtNLM"/>
    </source>
</evidence>
<keyword evidence="1" id="KW-1133">Transmembrane helix</keyword>
<feature type="transmembrane region" description="Helical" evidence="1">
    <location>
        <begin position="336"/>
        <end position="359"/>
    </location>
</feature>
<gene>
    <name evidence="4" type="ORF">BSZ18_02680</name>
</gene>